<dbReference type="EMBL" id="DWWL01000023">
    <property type="protein sequence ID" value="HJC47148.1"/>
    <property type="molecule type" value="Genomic_DNA"/>
</dbReference>
<proteinExistence type="predicted"/>
<sequence length="476" mass="51852">MKKGRKIGILAAAAACLLISCGTGRETADEGAERSASVFVEGYGLVNGSKAPVLVPEKTPEPLETDGAKAWLCGAFYQDGQLGVRVFISADREPEEDAAAVLADAEAECLGTAAVQAGTETGHLDEAAEQPETRTGGGGPFQRRRENWKKEHPVWEGFYWGEEDRTFSFHSAAVGQFEIGEKTDGRNAVTVEGLCETGSSLPGDGFSGEIRLDGFETGFPVTFVPAQEAEELVEGEWACFAADGKEENGRLSAAVYTIPREGEAVLEKLTAVNGGGQETELTKLWGPSNDGRCPERLEGSFSVWSGKIPGNEEKAQEKGDEVVLRAEETWVYLDEEPETVKIPVPETSGETADMDQTVQLENGEIHFGRVERMGELEPGEDGEEPEISLSAEINVTPKDDKFRLVSFYGIRPGTVREEEENYTWEGLCLAPDQDGGYEEPLKRVRVICEEGEREVEAELTGFTYLWTSCVEMPLKE</sequence>
<reference evidence="3" key="1">
    <citation type="journal article" date="2021" name="PeerJ">
        <title>Extensive microbial diversity within the chicken gut microbiome revealed by metagenomics and culture.</title>
        <authorList>
            <person name="Gilroy R."/>
            <person name="Ravi A."/>
            <person name="Getino M."/>
            <person name="Pursley I."/>
            <person name="Horton D.L."/>
            <person name="Alikhan N.F."/>
            <person name="Baker D."/>
            <person name="Gharbi K."/>
            <person name="Hall N."/>
            <person name="Watson M."/>
            <person name="Adriaenssens E.M."/>
            <person name="Foster-Nyarko E."/>
            <person name="Jarju S."/>
            <person name="Secka A."/>
            <person name="Antonio M."/>
            <person name="Oren A."/>
            <person name="Chaudhuri R.R."/>
            <person name="La Ragione R."/>
            <person name="Hildebrand F."/>
            <person name="Pallen M.J."/>
        </authorList>
    </citation>
    <scope>NUCLEOTIDE SEQUENCE</scope>
    <source>
        <strain evidence="3">CHK183-5548</strain>
    </source>
</reference>
<accession>A0A9D2PE31</accession>
<dbReference type="Proteomes" id="UP000823883">
    <property type="component" value="Unassembled WGS sequence"/>
</dbReference>
<reference evidence="3" key="2">
    <citation type="submission" date="2021-04" db="EMBL/GenBank/DDBJ databases">
        <authorList>
            <person name="Gilroy R."/>
        </authorList>
    </citation>
    <scope>NUCLEOTIDE SEQUENCE</scope>
    <source>
        <strain evidence="3">CHK183-5548</strain>
    </source>
</reference>
<evidence type="ECO:0000256" key="2">
    <source>
        <dbReference type="SAM" id="SignalP"/>
    </source>
</evidence>
<protein>
    <recommendedName>
        <fullName evidence="5">Lipoprotein</fullName>
    </recommendedName>
</protein>
<organism evidence="3 4">
    <name type="scientific">Candidatus Lachnoclostridium pullistercoris</name>
    <dbReference type="NCBI Taxonomy" id="2838632"/>
    <lineage>
        <taxon>Bacteria</taxon>
        <taxon>Bacillati</taxon>
        <taxon>Bacillota</taxon>
        <taxon>Clostridia</taxon>
        <taxon>Lachnospirales</taxon>
        <taxon>Lachnospiraceae</taxon>
    </lineage>
</organism>
<keyword evidence="2" id="KW-0732">Signal</keyword>
<comment type="caution">
    <text evidence="3">The sequence shown here is derived from an EMBL/GenBank/DDBJ whole genome shotgun (WGS) entry which is preliminary data.</text>
</comment>
<evidence type="ECO:0008006" key="5">
    <source>
        <dbReference type="Google" id="ProtNLM"/>
    </source>
</evidence>
<feature type="chain" id="PRO_5039204768" description="Lipoprotein" evidence="2">
    <location>
        <begin position="29"/>
        <end position="476"/>
    </location>
</feature>
<feature type="region of interest" description="Disordered" evidence="1">
    <location>
        <begin position="123"/>
        <end position="145"/>
    </location>
</feature>
<dbReference type="PROSITE" id="PS51257">
    <property type="entry name" value="PROKAR_LIPOPROTEIN"/>
    <property type="match status" value="1"/>
</dbReference>
<gene>
    <name evidence="3" type="ORF">IAA04_03735</name>
</gene>
<dbReference type="AlphaFoldDB" id="A0A9D2PE31"/>
<evidence type="ECO:0000256" key="1">
    <source>
        <dbReference type="SAM" id="MobiDB-lite"/>
    </source>
</evidence>
<feature type="signal peptide" evidence="2">
    <location>
        <begin position="1"/>
        <end position="28"/>
    </location>
</feature>
<name>A0A9D2PE31_9FIRM</name>
<evidence type="ECO:0000313" key="4">
    <source>
        <dbReference type="Proteomes" id="UP000823883"/>
    </source>
</evidence>
<evidence type="ECO:0000313" key="3">
    <source>
        <dbReference type="EMBL" id="HJC47148.1"/>
    </source>
</evidence>